<sequence length="315" mass="34876">MSNDSFLFGVCIEQEAVGVKASRVRIPRVYRCVTLSHYASCVRVPADRIEKRVVENSGGAHHVRCNITQIGNCQRGNDHGAVEVRDESVQPIERPVGAERPVVIGQGDERPLIKCNTKLVGELAGESGIKVQRTRQLNLEIVPFAMHRNRTQQHRGREMLVAVRPGHETDSEEHGVDSACCGEFDRFVVDSRGVLASAVKRNIVANEVPQKSRRAREKSGESAWVARAQLDCDVARKMQKGVCSTEFREFSSPLFPHGVSDVGDRRGWVTGGEVRRVIECRQRAGNVACPVAFVRLQHAFTLSGTPINPWNHSDG</sequence>
<accession>A0A6J6BJ05</accession>
<dbReference type="EMBL" id="CAEZSG010000086">
    <property type="protein sequence ID" value="CAB4538952.1"/>
    <property type="molecule type" value="Genomic_DNA"/>
</dbReference>
<dbReference type="AlphaFoldDB" id="A0A6J6BJ05"/>
<protein>
    <submittedName>
        <fullName evidence="1">Unannotated protein</fullName>
    </submittedName>
</protein>
<evidence type="ECO:0000313" key="1">
    <source>
        <dbReference type="EMBL" id="CAB4538952.1"/>
    </source>
</evidence>
<gene>
    <name evidence="1" type="ORF">UFOPK1413_00631</name>
</gene>
<name>A0A6J6BJ05_9ZZZZ</name>
<proteinExistence type="predicted"/>
<organism evidence="1">
    <name type="scientific">freshwater metagenome</name>
    <dbReference type="NCBI Taxonomy" id="449393"/>
    <lineage>
        <taxon>unclassified sequences</taxon>
        <taxon>metagenomes</taxon>
        <taxon>ecological metagenomes</taxon>
    </lineage>
</organism>
<reference evidence="1" key="1">
    <citation type="submission" date="2020-05" db="EMBL/GenBank/DDBJ databases">
        <authorList>
            <person name="Chiriac C."/>
            <person name="Salcher M."/>
            <person name="Ghai R."/>
            <person name="Kavagutti S V."/>
        </authorList>
    </citation>
    <scope>NUCLEOTIDE SEQUENCE</scope>
</reference>